<keyword evidence="28" id="KW-0675">Receptor</keyword>
<dbReference type="FunFam" id="4.10.400.10:FF:000113">
    <property type="entry name" value="Low-density lipoprotein receptor-related protein 8"/>
    <property type="match status" value="1"/>
</dbReference>
<evidence type="ECO:0000256" key="25">
    <source>
        <dbReference type="ARBA" id="ARBA00023034"/>
    </source>
</evidence>
<feature type="binding site" evidence="34">
    <location>
        <position position="359"/>
    </location>
    <ligand>
        <name>Fe cation</name>
        <dbReference type="ChEBI" id="CHEBI:24875"/>
        <note>catalytic</note>
    </ligand>
</feature>
<dbReference type="SMART" id="SM00602">
    <property type="entry name" value="VPS10"/>
    <property type="match status" value="1"/>
</dbReference>
<dbReference type="InterPro" id="IPR034804">
    <property type="entry name" value="SQR/QFR_C/D"/>
</dbReference>
<feature type="disulfide bond" evidence="35">
    <location>
        <begin position="1940"/>
        <end position="1952"/>
    </location>
</feature>
<comment type="subcellular location">
    <subcellularLocation>
        <location evidence="4">Cell membrane</location>
        <topology evidence="4">Single-pass type I membrane protein</topology>
    </subcellularLocation>
    <subcellularLocation>
        <location evidence="3">Cytoplasmic vesicle</location>
        <location evidence="3">Secretory vesicle membrane</location>
        <topology evidence="3">Single-pass type I membrane protein</topology>
    </subcellularLocation>
    <subcellularLocation>
        <location evidence="2">Early endosome membrane</location>
        <topology evidence="2">Single-pass type I membrane protein</topology>
    </subcellularLocation>
    <subcellularLocation>
        <location evidence="1">Endoplasmic reticulum membrane</location>
        <topology evidence="1">Single-pass type I membrane protein</topology>
    </subcellularLocation>
    <subcellularLocation>
        <location evidence="7">Endosome</location>
        <location evidence="7">Multivesicular body membrane</location>
        <topology evidence="7">Single-pass type I membrane protein</topology>
    </subcellularLocation>
    <subcellularLocation>
        <location evidence="5">Golgi apparatus</location>
        <location evidence="5">trans-Golgi network membrane</location>
        <topology evidence="5">Single-pass type I membrane protein</topology>
    </subcellularLocation>
    <subcellularLocation>
        <location evidence="6">Recycling endosome membrane</location>
        <topology evidence="6">Single-pass type I membrane protein</topology>
    </subcellularLocation>
    <subcellularLocation>
        <location evidence="8">Secreted</location>
    </subcellularLocation>
</comment>
<feature type="compositionally biased region" description="Low complexity" evidence="37">
    <location>
        <begin position="459"/>
        <end position="470"/>
    </location>
</feature>
<evidence type="ECO:0000256" key="23">
    <source>
        <dbReference type="ARBA" id="ARBA00022824"/>
    </source>
</evidence>
<keyword evidence="25" id="KW-0333">Golgi apparatus</keyword>
<dbReference type="GO" id="GO:0005794">
    <property type="term" value="C:Golgi apparatus"/>
    <property type="evidence" value="ECO:0007669"/>
    <property type="project" value="UniProtKB-SubCell"/>
</dbReference>
<evidence type="ECO:0000256" key="3">
    <source>
        <dbReference type="ARBA" id="ARBA00004212"/>
    </source>
</evidence>
<proteinExistence type="inferred from homology"/>
<evidence type="ECO:0000256" key="27">
    <source>
        <dbReference type="ARBA" id="ARBA00023157"/>
    </source>
</evidence>
<dbReference type="Gene3D" id="2.60.40.10">
    <property type="entry name" value="Immunoglobulins"/>
    <property type="match status" value="4"/>
</dbReference>
<feature type="compositionally biased region" description="Basic and acidic residues" evidence="37">
    <location>
        <begin position="515"/>
        <end position="528"/>
    </location>
</feature>
<feature type="binding site" evidence="34">
    <location>
        <position position="288"/>
    </location>
    <ligand>
        <name>Fe cation</name>
        <dbReference type="ChEBI" id="CHEBI:24875"/>
        <note>catalytic</note>
    </ligand>
</feature>
<dbReference type="Gene3D" id="1.20.1300.10">
    <property type="entry name" value="Fumarate reductase/succinate dehydrogenase, transmembrane subunit"/>
    <property type="match status" value="1"/>
</dbReference>
<evidence type="ECO:0000256" key="15">
    <source>
        <dbReference type="ARBA" id="ARBA00022448"/>
    </source>
</evidence>
<evidence type="ECO:0000256" key="26">
    <source>
        <dbReference type="ARBA" id="ARBA00023136"/>
    </source>
</evidence>
<keyword evidence="20 34" id="KW-0479">Metal-binding</keyword>
<dbReference type="InterPro" id="IPR023415">
    <property type="entry name" value="LDLR_class-A_CS"/>
</dbReference>
<evidence type="ECO:0000256" key="5">
    <source>
        <dbReference type="ARBA" id="ARBA00004393"/>
    </source>
</evidence>
<dbReference type="InterPro" id="IPR004294">
    <property type="entry name" value="Carotenoid_Oase"/>
</dbReference>
<feature type="transmembrane region" description="Helical" evidence="38">
    <location>
        <begin position="2972"/>
        <end position="2996"/>
    </location>
</feature>
<dbReference type="FunFam" id="2.10.70.80:FF:000002">
    <property type="entry name" value="Sortilin-related receptor isoform A"/>
    <property type="match status" value="1"/>
</dbReference>
<evidence type="ECO:0000256" key="18">
    <source>
        <dbReference type="ARBA" id="ARBA00022536"/>
    </source>
</evidence>
<feature type="disulfide bond" evidence="35">
    <location>
        <begin position="1819"/>
        <end position="1831"/>
    </location>
</feature>
<keyword evidence="22" id="KW-0967">Endosome</keyword>
<comment type="similarity">
    <text evidence="11">Belongs to the VPS10-related sortilin family. SORL1 subfamily.</text>
</comment>
<dbReference type="OrthoDB" id="443634at2759"/>
<keyword evidence="16" id="KW-1003">Cell membrane</keyword>
<dbReference type="CDD" id="cd00063">
    <property type="entry name" value="FN3"/>
    <property type="match status" value="4"/>
</dbReference>
<feature type="disulfide bond" evidence="35">
    <location>
        <begin position="2143"/>
        <end position="2161"/>
    </location>
</feature>
<dbReference type="Pfam" id="PF03055">
    <property type="entry name" value="RPE65"/>
    <property type="match status" value="2"/>
</dbReference>
<evidence type="ECO:0000256" key="24">
    <source>
        <dbReference type="ARBA" id="ARBA00023004"/>
    </source>
</evidence>
<dbReference type="InterPro" id="IPR003961">
    <property type="entry name" value="FN3_dom"/>
</dbReference>
<organism evidence="40">
    <name type="scientific">Tetraodon nigroviridis</name>
    <name type="common">Spotted green pufferfish</name>
    <name type="synonym">Chelonodon nigroviridis</name>
    <dbReference type="NCBI Taxonomy" id="99883"/>
    <lineage>
        <taxon>Eukaryota</taxon>
        <taxon>Metazoa</taxon>
        <taxon>Chordata</taxon>
        <taxon>Craniata</taxon>
        <taxon>Vertebrata</taxon>
        <taxon>Euteleostomi</taxon>
        <taxon>Actinopterygii</taxon>
        <taxon>Neopterygii</taxon>
        <taxon>Teleostei</taxon>
        <taxon>Neoteleostei</taxon>
        <taxon>Acanthomorphata</taxon>
        <taxon>Eupercaria</taxon>
        <taxon>Tetraodontiformes</taxon>
        <taxon>Tetradontoidea</taxon>
        <taxon>Tetraodontidae</taxon>
        <taxon>Tetraodon</taxon>
    </lineage>
</organism>
<dbReference type="InterPro" id="IPR002172">
    <property type="entry name" value="LDrepeatLR_classA_rpt"/>
</dbReference>
<feature type="disulfide bond" evidence="35">
    <location>
        <begin position="2186"/>
        <end position="2198"/>
    </location>
</feature>
<evidence type="ECO:0000256" key="6">
    <source>
        <dbReference type="ARBA" id="ARBA00004480"/>
    </source>
</evidence>
<sequence length="3050" mass="332810">MAAIVRLTSVCRSGVRPLFHHSPLLARPLAAPRRHQDQPYLPTAQIHASQALPASSGSKAASLHWTAERALSVLLLALGPAAYCSPGPVVDFSLAAALTLHGHWFNHWFDGMALLHQFKIASGQVTYKSRFLASDSYQSNTENNRITVSEFGTVTLPDPCRNFFQRFLSRFELPKPTDNANVSVVTYKGNYYVSTETKIIHKLDPEKLETTQKVDWSKFIAVNGATAHPHTEPDGTTYNMGNSYTSKGAYYNIIRVPAAKKREEETLEGATVLCTIPSSDKTKPSYYHSFAMTENYVVFVEQPIRMDLFKIVTGKLRGRSISDGFLWNPKRNTVFHLVDKRTGEVSSVKYLAKALSTFHQINAYEDDGFLVLDMCASDDGLAIANYNLQNLRKSGEALDEVYNTLCRVFPRRFVLPLHVDGATAYNQNLNARHSSTATAVRTGRNKVGGETGGGGGAGPTALLSAGLLHPRGPPRRGPPPLRRPGVPSDPLPPLQRAALPLLLRLRLQTPGGRLADQDGRRQQEHEGDPPAGPPLRTTSPLLLFSSSSEVWEQAGFYPSEPVFVPAPNARAEDDGVVLSVVVTPDKLRLKNSAVASGCRRDVQSRARRWPGPVGTSRLSKRTPEGGPGSPKAGFKHPEGRMGGFGWKRCTWDALRSCDQPGDGAAANLNDSHNQMVVHWAGEKSNVIVALARDSTGSTGPKSSSVYVSYDYGASFTQVSDKFRPPADGTGAEDTPVISQFYHSPADNKRYLFVDSGSRVLWSSLDFCRSVRSFRLPFRPSDLLLHSRRPNLVLGYDAAHPSKQLWKSDDFGETWVLIQEHVKTYFWGVEPYDPPTTVLVQRSEPQGVSTVLSSTDFFQSQRNRRVILERADSFQLRDRYLFATTTQKLPGSQEPSSVQLWVSYNRQPMRAAQFMTRHPITVSSQPGGGACLQEYYIADASEDQVFVCVNHLNNVTHLYISDAQGLSFSLSLEDVLYYSPEGSGSNTLIRYFASEPFADLHRVEGLRGVFIATLVNGSASEDNMRSVITFDKGGTWELLQAPTADSLGGTMDCQLSQGCSLHLAQRWSQLFNIQLRRMPILSKDSAPGLIMATGSVGRSLANKPNVYVSSSAGARWREVSTRAGWPPLLHVGRPRRASDGRPPGRRHHTSQVGPAGGKAEPPSLRPCLKAFSTNEGETWTDFRFSQREVLVYQLLTEPGEKSAVFTVFGSYADQRHSWLILQVNASDVLGRTPALLATGAAIFPGLTLALVSPPPAPPGVPCSEADYKRWSPSDEHGNGCLLGREVTFKRRAPHATCFNGEEFDRPVGVSNCSCTRQDYECDYGFKLSEDLSLQVCVPDPEFTGDLDAPPLPCPVGSAYRRSKGYRKVPGDSCSGGDVESRLDGEMLPCPVGGEGLRLGGVKESTEFILYAVRNAVHRYDLATGQDQPLPLGGLREAVALDFDYDRNCLYWADISLDTIQVSVGGAWSGAGAASRLSRCVGAPQRLCLNGSSGQEVVVRKDLQNVEALAFDPVSRLLYWVDAGARRIEVTPEEERPPVAVVTEADATLLFKGVQLGGRHAPHSAQRLRPGAPQGAGADPWRESDVLDRLGRPSGRGLPRLHGRNQRVLHRLGRRPLAQRHHGGRALALLDRSLQRPHREGRLHRRAQERAAGGAASPVRHRCLQGERDIAGGLLGAGLTGLSVVQGELYWDDWSKMGIFKAPKAGSQSGELLVGGLTGVMDLKIFYRGKNRGESGGEGCGLRGAPFDLRACLTRSPSGHNACVDQPCSHLCLPRPAHRHTCVCPDGAPSAATAPSGELQCQCPSGYRLQNKTCVKTEHSCLPNQYRCSNGRCISSIWKCDSDNDCGDMSDEQECPTTTCDPSNQFRCVASGSCVPLAFKCDHEDDCGDNSDEEHCESHQCGPGEFTCARGVCVREAWRCDGDNDCRDWSDEANCTAGHHTCEANSFQCHTGHCIPQRWMCDGDDDCQDGSDEELRYCEGPQCHGFLCSNHTCLPATAHCNGVQECPDGADEQNCEPLCTRYMEFVCRNRAQCLFRSLVCDGIKHCEDGSDEDAEYAGCAVPSEFGKVCDAYTFQCANGVCVSLEWKCDGMDDCGDYSDEANCGREPRQRHRRRAQPARSSDAAQSVAAAPTDVPGCSRYFQYECKNGRCIPTWWKCDGENDCGDWSDETQCTGGATPHTAAPGPSTCAPNRFRCGSGACVVDSWVCDGYADCPDGSDELGCPTGNPAHPPAVRRSEPLLTPDLLQPTARRRRRPRRSPRCPPGLRTAAAGASSCAAGPLSASRTGSAATAGPTAGTARTRPAAPPGGLCSAPTAPAAPTARPACRTASGATASWTAPTAATRTTAPVGPTNPPRRRHPPRHNSGSPPGETQTFKVQNLQWTPDFSGAVTLTWSRPKNLPLDSCSFLVYYRCDPIGAVRASRQLASRRVSVPRLVGTQQWTTMDTHSNKATYRLTVLQPDTTYQVKVLTQCLSRTHKSNELITLRTPEGLPDPPRNLQLSCDRGEDGKVDVSWSPPDKTHGLIREYIVEFSEKGGLEWTSHRCSATQLEVKDLQPDTLYRFRVAAVTSRGVGNWSEVKSITPIKALPPPSRGGGCHRHRLHEPLLQLQLPVRGPAVRGDPVLAVRLPRQREQELHGGGEVPQRLQLTAGTVYEVAVWARTAIGDSPTALSHHRTGGVQPQRPLLKSRPLNQTAVECSWTAGGATVQTYGVFYATSFLDLYRSPRQLSAASLSLTVVVDSPEQYLFLVRATAPFLGPPSELSVVKMIPNARCRPGTSNRVRAEKMQALLKWQPPYDSPDEPLMYAIHVRDAVRKTERDYKVTTQNNTVEYLLRGLEPGGRYSVSVRLRNMSKEASFSLSTVPLPAPEALKILTEDDHVFLFWKSLAVREKGFDEARGYEVHVYDSTTNQTSYLGNTTETYLRVSSLQPGHNYTFSVQARCLVGGQLCGEAALLLYDQLTAEGGDAAGSGQRSGDMAAVVVPVLFMLLLGVCGGLVILYLRHRRLQNNFTAFANSHYNSRLGSAIFSSGDELGDDDEDAPMISGFSDDVPMVIA</sequence>
<evidence type="ECO:0000256" key="30">
    <source>
        <dbReference type="ARBA" id="ARBA00023329"/>
    </source>
</evidence>
<gene>
    <name evidence="40" type="ORF">GSTENG00026848001</name>
</gene>
<evidence type="ECO:0000256" key="14">
    <source>
        <dbReference type="ARBA" id="ARBA00013467"/>
    </source>
</evidence>
<evidence type="ECO:0000256" key="4">
    <source>
        <dbReference type="ARBA" id="ARBA00004251"/>
    </source>
</evidence>
<feature type="disulfide bond" evidence="35">
    <location>
        <begin position="1918"/>
        <end position="1933"/>
    </location>
</feature>
<evidence type="ECO:0000256" key="13">
    <source>
        <dbReference type="ARBA" id="ARBA00011758"/>
    </source>
</evidence>
<dbReference type="InterPro" id="IPR036116">
    <property type="entry name" value="FN3_sf"/>
</dbReference>
<evidence type="ECO:0000256" key="10">
    <source>
        <dbReference type="ARBA" id="ARBA00006787"/>
    </source>
</evidence>
<dbReference type="Gene3D" id="4.10.400.10">
    <property type="entry name" value="Low-density Lipoprotein Receptor"/>
    <property type="match status" value="9"/>
</dbReference>
<evidence type="ECO:0000256" key="7">
    <source>
        <dbReference type="ARBA" id="ARBA00004545"/>
    </source>
</evidence>
<dbReference type="GO" id="GO:0045053">
    <property type="term" value="P:protein retention in Golgi apparatus"/>
    <property type="evidence" value="ECO:0007669"/>
    <property type="project" value="TreeGrafter"/>
</dbReference>
<evidence type="ECO:0000256" key="20">
    <source>
        <dbReference type="ARBA" id="ARBA00022723"/>
    </source>
</evidence>
<comment type="cofactor">
    <cofactor evidence="34">
        <name>Fe(2+)</name>
        <dbReference type="ChEBI" id="CHEBI:29033"/>
    </cofactor>
    <text evidence="34">Binds 1 Fe(2+) ion per subunit.</text>
</comment>
<keyword evidence="29" id="KW-0325">Glycoprotein</keyword>
<evidence type="ECO:0000256" key="29">
    <source>
        <dbReference type="ARBA" id="ARBA00023180"/>
    </source>
</evidence>
<dbReference type="KEGG" id="tng:GSTEN00026848G001"/>
<comment type="function">
    <text evidence="33">Membrane-anchoring subunit of succinate dehydrogenase (SDH) that is involved in complex II of the mitochondrial electron transport chain and is responsible for transferring electrons from succinate to ubiquinone (coenzyme Q). SDH also oxidizes malate to the non-canonical enol form of oxaloacetate, enol-oxaloacetate. Enol-oxaloacetate, which is a potent inhibitor of the succinate dehydrogenase activity, is further isomerized into keto-oxaloacetate.</text>
</comment>
<dbReference type="Gene3D" id="3.30.60.270">
    <property type="match status" value="1"/>
</dbReference>
<feature type="disulfide bond" evidence="35">
    <location>
        <begin position="1899"/>
        <end position="1911"/>
    </location>
</feature>
<dbReference type="InterPro" id="IPR006581">
    <property type="entry name" value="VPS10"/>
</dbReference>
<feature type="disulfide bond" evidence="35">
    <location>
        <begin position="1879"/>
        <end position="1894"/>
    </location>
</feature>
<dbReference type="Gene3D" id="2.130.10.10">
    <property type="entry name" value="YVTN repeat-like/Quinoprotein amine dehydrogenase"/>
    <property type="match status" value="1"/>
</dbReference>
<dbReference type="PANTHER" id="PTHR12106:SF27">
    <property type="entry name" value="SORTILIN-RELATED RECEPTOR"/>
    <property type="match status" value="1"/>
</dbReference>
<keyword evidence="26 38" id="KW-0472">Membrane</keyword>
<dbReference type="FunFam" id="3.30.60.270:FF:000002">
    <property type="entry name" value="Sortilin-related receptor isoform A"/>
    <property type="match status" value="1"/>
</dbReference>
<comment type="pathway">
    <text evidence="9">Carbohydrate metabolism; tricarboxylic acid cycle.</text>
</comment>
<evidence type="ECO:0000256" key="34">
    <source>
        <dbReference type="PIRSR" id="PIRSR604294-1"/>
    </source>
</evidence>
<evidence type="ECO:0000256" key="9">
    <source>
        <dbReference type="ARBA" id="ARBA00005163"/>
    </source>
</evidence>
<dbReference type="EMBL" id="CAAE01014974">
    <property type="protein sequence ID" value="CAG06487.1"/>
    <property type="molecule type" value="Genomic_DNA"/>
</dbReference>
<dbReference type="Gene3D" id="2.10.70.80">
    <property type="match status" value="1"/>
</dbReference>
<dbReference type="CDD" id="cd00112">
    <property type="entry name" value="LDLa"/>
    <property type="match status" value="8"/>
</dbReference>
<dbReference type="Gene3D" id="2.120.10.30">
    <property type="entry name" value="TolB, C-terminal domain"/>
    <property type="match status" value="2"/>
</dbReference>
<comment type="similarity">
    <text evidence="10 36">Belongs to the carotenoid oxygenase family.</text>
</comment>
<evidence type="ECO:0000256" key="35">
    <source>
        <dbReference type="PROSITE-ProRule" id="PRU00124"/>
    </source>
</evidence>
<dbReference type="SMART" id="SM00060">
    <property type="entry name" value="FN3"/>
    <property type="match status" value="4"/>
</dbReference>
<reference evidence="40" key="1">
    <citation type="journal article" date="2004" name="Nature">
        <title>Genome duplication in the teleost fish Tetraodon nigroviridis reveals the early vertebrate proto-karyotype.</title>
        <authorList>
            <person name="Jaillon O."/>
            <person name="Aury J.-M."/>
            <person name="Brunet F."/>
            <person name="Petit J.-L."/>
            <person name="Stange-Thomann N."/>
            <person name="Mauceli E."/>
            <person name="Bouneau L."/>
            <person name="Fischer C."/>
            <person name="Ozouf-Costaz C."/>
            <person name="Bernot A."/>
            <person name="Nicaud S."/>
            <person name="Jaffe D."/>
            <person name="Fisher S."/>
            <person name="Lutfalla G."/>
            <person name="Dossat C."/>
            <person name="Segurens B."/>
            <person name="Dasilva C."/>
            <person name="Salanoubat M."/>
            <person name="Levy M."/>
            <person name="Boudet N."/>
            <person name="Castellano S."/>
            <person name="Anthouard V."/>
            <person name="Jubin C."/>
            <person name="Castelli V."/>
            <person name="Katinka M."/>
            <person name="Vacherie B."/>
            <person name="Biemont C."/>
            <person name="Skalli Z."/>
            <person name="Cattolico L."/>
            <person name="Poulain J."/>
            <person name="De Berardinis V."/>
            <person name="Cruaud C."/>
            <person name="Duprat S."/>
            <person name="Brottier P."/>
            <person name="Coutanceau J.-P."/>
            <person name="Gouzy J."/>
            <person name="Parra G."/>
            <person name="Lardier G."/>
            <person name="Chapple C."/>
            <person name="McKernan K.J."/>
            <person name="McEwan P."/>
            <person name="Bosak S."/>
            <person name="Kellis M."/>
            <person name="Volff J.-N."/>
            <person name="Guigo R."/>
            <person name="Zody M.C."/>
            <person name="Mesirov J."/>
            <person name="Lindblad-Toh K."/>
            <person name="Birren B."/>
            <person name="Nusbaum C."/>
            <person name="Kahn D."/>
            <person name="Robinson-Rechavi M."/>
            <person name="Laudet V."/>
            <person name="Schachter V."/>
            <person name="Quetier F."/>
            <person name="Saurin W."/>
            <person name="Scarpelli C."/>
            <person name="Wincker P."/>
            <person name="Lander E.S."/>
            <person name="Weissenbach J."/>
            <person name="Roest Crollius H."/>
        </authorList>
    </citation>
    <scope>NUCLEOTIDE SEQUENCE [LARGE SCALE GENOMIC DNA]</scope>
</reference>
<keyword evidence="24 34" id="KW-0408">Iron</keyword>
<dbReference type="Pfam" id="PF25814">
    <property type="entry name" value="fn3_SORL1"/>
    <property type="match status" value="1"/>
</dbReference>
<feature type="disulfide bond" evidence="35">
    <location>
        <begin position="1998"/>
        <end position="2013"/>
    </location>
</feature>
<dbReference type="SUPFAM" id="SSF63825">
    <property type="entry name" value="YWTD domain"/>
    <property type="match status" value="1"/>
</dbReference>
<feature type="disulfide bond" evidence="35">
    <location>
        <begin position="2193"/>
        <end position="2211"/>
    </location>
</feature>
<dbReference type="GO" id="GO:0032585">
    <property type="term" value="C:multivesicular body membrane"/>
    <property type="evidence" value="ECO:0007669"/>
    <property type="project" value="UniProtKB-SubCell"/>
</dbReference>
<evidence type="ECO:0000256" key="38">
    <source>
        <dbReference type="SAM" id="Phobius"/>
    </source>
</evidence>
<dbReference type="InterPro" id="IPR015943">
    <property type="entry name" value="WD40/YVTN_repeat-like_dom_sf"/>
</dbReference>
<dbReference type="SUPFAM" id="SSF49265">
    <property type="entry name" value="Fibronectin type III"/>
    <property type="match status" value="2"/>
</dbReference>
<evidence type="ECO:0000256" key="16">
    <source>
        <dbReference type="ARBA" id="ARBA00022475"/>
    </source>
</evidence>
<keyword evidence="30" id="KW-0968">Cytoplasmic vesicle</keyword>
<feature type="region of interest" description="Disordered" evidence="37">
    <location>
        <begin position="2102"/>
        <end position="2125"/>
    </location>
</feature>
<evidence type="ECO:0000256" key="8">
    <source>
        <dbReference type="ARBA" id="ARBA00004613"/>
    </source>
</evidence>
<dbReference type="InterPro" id="IPR050310">
    <property type="entry name" value="VPS10-sortilin"/>
</dbReference>
<feature type="domain" description="Fibronectin type-III" evidence="39">
    <location>
        <begin position="2491"/>
        <end position="2587"/>
    </location>
</feature>
<feature type="disulfide bond" evidence="35">
    <location>
        <begin position="2205"/>
        <end position="2220"/>
    </location>
</feature>
<comment type="similarity">
    <text evidence="12">Belongs to the LDLR family.</text>
</comment>
<evidence type="ECO:0000256" key="1">
    <source>
        <dbReference type="ARBA" id="ARBA00004115"/>
    </source>
</evidence>
<dbReference type="GO" id="GO:0055038">
    <property type="term" value="C:recycling endosome membrane"/>
    <property type="evidence" value="ECO:0007669"/>
    <property type="project" value="UniProtKB-SubCell"/>
</dbReference>
<reference evidence="40" key="2">
    <citation type="submission" date="2004-02" db="EMBL/GenBank/DDBJ databases">
        <authorList>
            <consortium name="Genoscope"/>
            <consortium name="Whitehead Institute Centre for Genome Research"/>
        </authorList>
    </citation>
    <scope>NUCLEOTIDE SEQUENCE</scope>
</reference>
<dbReference type="FunFam" id="4.10.400.10:FF:000036">
    <property type="entry name" value="Sortilin related receptor 1"/>
    <property type="match status" value="1"/>
</dbReference>
<keyword evidence="17" id="KW-0964">Secreted</keyword>
<feature type="domain" description="Fibronectin type-III" evidence="39">
    <location>
        <begin position="2373"/>
        <end position="2487"/>
    </location>
</feature>
<feature type="compositionally biased region" description="Gly residues" evidence="37">
    <location>
        <begin position="449"/>
        <end position="458"/>
    </location>
</feature>
<dbReference type="InterPro" id="IPR031778">
    <property type="entry name" value="Sortilin_N"/>
</dbReference>
<dbReference type="GO" id="GO:0046872">
    <property type="term" value="F:metal ion binding"/>
    <property type="evidence" value="ECO:0007669"/>
    <property type="project" value="UniProtKB-KW"/>
</dbReference>
<feature type="disulfide bond" evidence="35">
    <location>
        <begin position="2155"/>
        <end position="2170"/>
    </location>
</feature>
<keyword evidence="21" id="KW-0677">Repeat</keyword>
<dbReference type="SUPFAM" id="SSF110296">
    <property type="entry name" value="Oligoxyloglucan reducing end-specific cellobiohydrolase"/>
    <property type="match status" value="1"/>
</dbReference>
<dbReference type="InterPro" id="IPR057841">
    <property type="entry name" value="FN3_SORL1"/>
</dbReference>
<dbReference type="GO" id="GO:0030658">
    <property type="term" value="C:transport vesicle membrane"/>
    <property type="evidence" value="ECO:0007669"/>
    <property type="project" value="UniProtKB-SubCell"/>
</dbReference>
<evidence type="ECO:0000256" key="28">
    <source>
        <dbReference type="ARBA" id="ARBA00023170"/>
    </source>
</evidence>
<dbReference type="PROSITE" id="PS50068">
    <property type="entry name" value="LDLRA_2"/>
    <property type="match status" value="9"/>
</dbReference>
<accession>Q4RYP5</accession>
<feature type="disulfide bond" evidence="35">
    <location>
        <begin position="1826"/>
        <end position="1844"/>
    </location>
</feature>
<evidence type="ECO:0000256" key="37">
    <source>
        <dbReference type="SAM" id="MobiDB-lite"/>
    </source>
</evidence>
<protein>
    <recommendedName>
        <fullName evidence="14">Sortilin-related receptor</fullName>
    </recommendedName>
    <alternativeName>
        <fullName evidence="31">Low-density lipoprotein receptor relative with 11 ligand-binding repeats</fullName>
    </alternativeName>
    <alternativeName>
        <fullName evidence="32">Sorting protein-related receptor containing LDLR class A repeats</fullName>
    </alternativeName>
</protein>
<evidence type="ECO:0000256" key="19">
    <source>
        <dbReference type="ARBA" id="ARBA00022583"/>
    </source>
</evidence>
<feature type="disulfide bond" evidence="35">
    <location>
        <begin position="2086"/>
        <end position="2101"/>
    </location>
</feature>
<feature type="compositionally biased region" description="Pro residues" evidence="37">
    <location>
        <begin position="475"/>
        <end position="493"/>
    </location>
</feature>
<dbReference type="Pfam" id="PF00057">
    <property type="entry name" value="Ldl_recept_a"/>
    <property type="match status" value="9"/>
</dbReference>
<dbReference type="SMART" id="SM00135">
    <property type="entry name" value="LY"/>
    <property type="match status" value="2"/>
</dbReference>
<dbReference type="SMART" id="SM00192">
    <property type="entry name" value="LDLa"/>
    <property type="match status" value="9"/>
</dbReference>
<dbReference type="InterPro" id="IPR013783">
    <property type="entry name" value="Ig-like_fold"/>
</dbReference>
<dbReference type="InterPro" id="IPR036055">
    <property type="entry name" value="LDL_receptor-like_sf"/>
</dbReference>
<evidence type="ECO:0000256" key="17">
    <source>
        <dbReference type="ARBA" id="ARBA00022525"/>
    </source>
</evidence>
<comment type="subunit">
    <text evidence="13">Component of complex II composed of four subunits: the flavoprotein (FP) SDHA, iron-sulfur protein (IP) SDHB, and a cytochrome b560 composed of SDHC and SDHD.</text>
</comment>
<keyword evidence="27 35" id="KW-1015">Disulfide bond</keyword>
<dbReference type="InterPro" id="IPR000033">
    <property type="entry name" value="LDLR_classB_rpt"/>
</dbReference>
<dbReference type="FunFam" id="2.130.10.10:FF:000303">
    <property type="entry name" value="Sortilin related receptor 1"/>
    <property type="match status" value="1"/>
</dbReference>
<dbReference type="GO" id="GO:0016702">
    <property type="term" value="F:oxidoreductase activity, acting on single donors with incorporation of molecular oxygen, incorporation of two atoms of oxygen"/>
    <property type="evidence" value="ECO:0007669"/>
    <property type="project" value="InterPro"/>
</dbReference>
<evidence type="ECO:0000256" key="2">
    <source>
        <dbReference type="ARBA" id="ARBA00004158"/>
    </source>
</evidence>
<feature type="compositionally biased region" description="Low complexity" evidence="37">
    <location>
        <begin position="2266"/>
        <end position="2345"/>
    </location>
</feature>
<evidence type="ECO:0000256" key="22">
    <source>
        <dbReference type="ARBA" id="ARBA00022753"/>
    </source>
</evidence>
<dbReference type="PROSITE" id="PS01209">
    <property type="entry name" value="LDLRA_1"/>
    <property type="match status" value="3"/>
</dbReference>
<feature type="region of interest" description="Disordered" evidence="37">
    <location>
        <begin position="434"/>
        <end position="494"/>
    </location>
</feature>
<feature type="disulfide bond" evidence="35">
    <location>
        <begin position="1986"/>
        <end position="2004"/>
    </location>
</feature>
<keyword evidence="38" id="KW-1133">Transmembrane helix</keyword>
<feature type="domain" description="Fibronectin type-III" evidence="39">
    <location>
        <begin position="2770"/>
        <end position="2865"/>
    </location>
</feature>
<feature type="disulfide bond" evidence="35">
    <location>
        <begin position="1838"/>
        <end position="1853"/>
    </location>
</feature>
<dbReference type="GO" id="GO:0006897">
    <property type="term" value="P:endocytosis"/>
    <property type="evidence" value="ECO:0007669"/>
    <property type="project" value="UniProtKB-KW"/>
</dbReference>
<dbReference type="GO" id="GO:0005576">
    <property type="term" value="C:extracellular region"/>
    <property type="evidence" value="ECO:0007669"/>
    <property type="project" value="UniProtKB-SubCell"/>
</dbReference>
<evidence type="ECO:0000256" key="21">
    <source>
        <dbReference type="ARBA" id="ARBA00022737"/>
    </source>
</evidence>
<name>Q4RYP5_TETNG</name>
<dbReference type="GO" id="GO:0031901">
    <property type="term" value="C:early endosome membrane"/>
    <property type="evidence" value="ECO:0007669"/>
    <property type="project" value="UniProtKB-SubCell"/>
</dbReference>
<dbReference type="GO" id="GO:0005886">
    <property type="term" value="C:plasma membrane"/>
    <property type="evidence" value="ECO:0007669"/>
    <property type="project" value="UniProtKB-SubCell"/>
</dbReference>
<dbReference type="FunFam" id="4.10.400.10:FF:000006">
    <property type="entry name" value="Putative low-density lipoprotein receptor"/>
    <property type="match status" value="1"/>
</dbReference>
<keyword evidence="38" id="KW-0812">Transmembrane</keyword>
<feature type="disulfide bond" evidence="35">
    <location>
        <begin position="1947"/>
        <end position="1965"/>
    </location>
</feature>
<dbReference type="FunFam" id="4.10.400.10:FF:000033">
    <property type="entry name" value="Sortilin-related receptor isoform A"/>
    <property type="match status" value="1"/>
</dbReference>
<keyword evidence="15" id="KW-0813">Transport</keyword>
<feature type="compositionally biased region" description="Basic residues" evidence="37">
    <location>
        <begin position="2247"/>
        <end position="2257"/>
    </location>
</feature>
<keyword evidence="19" id="KW-0254">Endocytosis</keyword>
<evidence type="ECO:0000256" key="33">
    <source>
        <dbReference type="ARBA" id="ARBA00045847"/>
    </source>
</evidence>
<feature type="binding site" evidence="34">
    <location>
        <position position="228"/>
    </location>
    <ligand>
        <name>Fe cation</name>
        <dbReference type="ChEBI" id="CHEBI:24875"/>
        <note>catalytic</note>
    </ligand>
</feature>
<feature type="region of interest" description="Disordered" evidence="37">
    <location>
        <begin position="599"/>
        <end position="637"/>
    </location>
</feature>
<feature type="disulfide bond" evidence="35">
    <location>
        <begin position="2067"/>
        <end position="2079"/>
    </location>
</feature>
<dbReference type="InterPro" id="IPR031777">
    <property type="entry name" value="Sortilin_C"/>
</dbReference>
<dbReference type="InterPro" id="IPR011042">
    <property type="entry name" value="6-blade_b-propeller_TolB-like"/>
</dbReference>
<evidence type="ECO:0000256" key="12">
    <source>
        <dbReference type="ARBA" id="ARBA00009939"/>
    </source>
</evidence>
<feature type="region of interest" description="Disordered" evidence="37">
    <location>
        <begin position="1558"/>
        <end position="1580"/>
    </location>
</feature>
<dbReference type="GO" id="GO:0005789">
    <property type="term" value="C:endoplasmic reticulum membrane"/>
    <property type="evidence" value="ECO:0007669"/>
    <property type="project" value="UniProtKB-SubCell"/>
</dbReference>
<evidence type="ECO:0000256" key="31">
    <source>
        <dbReference type="ARBA" id="ARBA00029896"/>
    </source>
</evidence>
<dbReference type="GO" id="GO:0006892">
    <property type="term" value="P:post-Golgi vesicle-mediated transport"/>
    <property type="evidence" value="ECO:0007669"/>
    <property type="project" value="TreeGrafter"/>
</dbReference>
<feature type="region of interest" description="Disordered" evidence="37">
    <location>
        <begin position="512"/>
        <end position="539"/>
    </location>
</feature>
<comment type="caution">
    <text evidence="35">Lacks conserved residue(s) required for the propagation of feature annotation.</text>
</comment>
<evidence type="ECO:0000313" key="40">
    <source>
        <dbReference type="EMBL" id="CAG06487.1"/>
    </source>
</evidence>
<dbReference type="PANTHER" id="PTHR12106">
    <property type="entry name" value="SORTILIN RELATED"/>
    <property type="match status" value="1"/>
</dbReference>
<evidence type="ECO:0000259" key="39">
    <source>
        <dbReference type="PROSITE" id="PS50853"/>
    </source>
</evidence>
<dbReference type="FunFam" id="4.10.400.10:FF:000060">
    <property type="entry name" value="Sortilin related receptor 1"/>
    <property type="match status" value="1"/>
</dbReference>
<feature type="region of interest" description="Disordered" evidence="37">
    <location>
        <begin position="1126"/>
        <end position="1163"/>
    </location>
</feature>
<dbReference type="SUPFAM" id="SSF57424">
    <property type="entry name" value="LDL receptor-like module"/>
    <property type="match status" value="9"/>
</dbReference>
<dbReference type="GO" id="GO:0006622">
    <property type="term" value="P:protein targeting to lysosome"/>
    <property type="evidence" value="ECO:0007669"/>
    <property type="project" value="TreeGrafter"/>
</dbReference>
<dbReference type="FunFam" id="4.10.400.10:FF:000027">
    <property type="entry name" value="Sortilin related receptor 1"/>
    <property type="match status" value="1"/>
</dbReference>
<dbReference type="PROSITE" id="PS50853">
    <property type="entry name" value="FN3"/>
    <property type="match status" value="3"/>
</dbReference>
<feature type="region of interest" description="Disordered" evidence="37">
    <location>
        <begin position="2222"/>
        <end position="2370"/>
    </location>
</feature>
<evidence type="ECO:0000256" key="11">
    <source>
        <dbReference type="ARBA" id="ARBA00007041"/>
    </source>
</evidence>
<evidence type="ECO:0000256" key="32">
    <source>
        <dbReference type="ARBA" id="ARBA00032450"/>
    </source>
</evidence>
<feature type="disulfide bond" evidence="35">
    <location>
        <begin position="1906"/>
        <end position="1924"/>
    </location>
</feature>
<keyword evidence="23" id="KW-0256">Endoplasmic reticulum</keyword>
<dbReference type="PRINTS" id="PR00261">
    <property type="entry name" value="LDLRECEPTOR"/>
</dbReference>
<dbReference type="Pfam" id="PF15901">
    <property type="entry name" value="Sortilin_C"/>
    <property type="match status" value="1"/>
</dbReference>
<evidence type="ECO:0000256" key="36">
    <source>
        <dbReference type="RuleBase" id="RU003799"/>
    </source>
</evidence>
<feature type="disulfide bond" evidence="35">
    <location>
        <begin position="2074"/>
        <end position="2092"/>
    </location>
</feature>
<dbReference type="Pfam" id="PF00041">
    <property type="entry name" value="fn3"/>
    <property type="match status" value="2"/>
</dbReference>
<keyword evidence="18" id="KW-0245">EGF-like domain</keyword>
<feature type="region of interest" description="Disordered" evidence="37">
    <location>
        <begin position="1636"/>
        <end position="1657"/>
    </location>
</feature>
<dbReference type="FunFam" id="4.10.400.10:FF:000030">
    <property type="entry name" value="Sortilin related receptor 1"/>
    <property type="match status" value="1"/>
</dbReference>
<dbReference type="Pfam" id="PF15902">
    <property type="entry name" value="Sortilin-Vps10"/>
    <property type="match status" value="1"/>
</dbReference>